<dbReference type="AlphaFoldDB" id="A0A0D0DLY7"/>
<evidence type="ECO:0000313" key="3">
    <source>
        <dbReference type="EMBL" id="KIK92453.1"/>
    </source>
</evidence>
<keyword evidence="1" id="KW-0472">Membrane</keyword>
<reference evidence="4" key="2">
    <citation type="submission" date="2015-01" db="EMBL/GenBank/DDBJ databases">
        <title>Evolutionary Origins and Diversification of the Mycorrhizal Mutualists.</title>
        <authorList>
            <consortium name="DOE Joint Genome Institute"/>
            <consortium name="Mycorrhizal Genomics Consortium"/>
            <person name="Kohler A."/>
            <person name="Kuo A."/>
            <person name="Nagy L.G."/>
            <person name="Floudas D."/>
            <person name="Copeland A."/>
            <person name="Barry K.W."/>
            <person name="Cichocki N."/>
            <person name="Veneault-Fourrey C."/>
            <person name="LaButti K."/>
            <person name="Lindquist E.A."/>
            <person name="Lipzen A."/>
            <person name="Lundell T."/>
            <person name="Morin E."/>
            <person name="Murat C."/>
            <person name="Riley R."/>
            <person name="Ohm R."/>
            <person name="Sun H."/>
            <person name="Tunlid A."/>
            <person name="Henrissat B."/>
            <person name="Grigoriev I.V."/>
            <person name="Hibbett D.S."/>
            <person name="Martin F."/>
        </authorList>
    </citation>
    <scope>NUCLEOTIDE SEQUENCE [LARGE SCALE GENOMIC DNA]</scope>
    <source>
        <strain evidence="4">Ve08.2h10</strain>
    </source>
</reference>
<dbReference type="Pfam" id="PF20152">
    <property type="entry name" value="DUF6534"/>
    <property type="match status" value="1"/>
</dbReference>
<dbReference type="InterPro" id="IPR045339">
    <property type="entry name" value="DUF6534"/>
</dbReference>
<protein>
    <recommendedName>
        <fullName evidence="2">DUF6534 domain-containing protein</fullName>
    </recommendedName>
</protein>
<keyword evidence="1" id="KW-0812">Transmembrane</keyword>
<dbReference type="InParanoid" id="A0A0D0DLY7"/>
<keyword evidence="1" id="KW-1133">Transmembrane helix</keyword>
<name>A0A0D0DLY7_9AGAM</name>
<dbReference type="OrthoDB" id="3270417at2759"/>
<sequence length="148" mass="16476">MAYHLNKRRSEMHRVDSVINRILIFGIATGALTSLVDVIALIFSIAQPQSLAFMAPILIQTRLYANSLLTFLNIRKVNTRVHNGVAIPQGRGIDLPTIRFTRPLDPSAMSEESGRQTVSTQNFNIASIPPTVSLMILVFRKLAQHSRP</sequence>
<evidence type="ECO:0000259" key="2">
    <source>
        <dbReference type="Pfam" id="PF20152"/>
    </source>
</evidence>
<feature type="transmembrane region" description="Helical" evidence="1">
    <location>
        <begin position="21"/>
        <end position="45"/>
    </location>
</feature>
<accession>A0A0D0DLY7</accession>
<reference evidence="3 4" key="1">
    <citation type="submission" date="2014-04" db="EMBL/GenBank/DDBJ databases">
        <authorList>
            <consortium name="DOE Joint Genome Institute"/>
            <person name="Kuo A."/>
            <person name="Kohler A."/>
            <person name="Jargeat P."/>
            <person name="Nagy L.G."/>
            <person name="Floudas D."/>
            <person name="Copeland A."/>
            <person name="Barry K.W."/>
            <person name="Cichocki N."/>
            <person name="Veneault-Fourrey C."/>
            <person name="LaButti K."/>
            <person name="Lindquist E.A."/>
            <person name="Lipzen A."/>
            <person name="Lundell T."/>
            <person name="Morin E."/>
            <person name="Murat C."/>
            <person name="Sun H."/>
            <person name="Tunlid A."/>
            <person name="Henrissat B."/>
            <person name="Grigoriev I.V."/>
            <person name="Hibbett D.S."/>
            <person name="Martin F."/>
            <person name="Nordberg H.P."/>
            <person name="Cantor M.N."/>
            <person name="Hua S.X."/>
        </authorList>
    </citation>
    <scope>NUCLEOTIDE SEQUENCE [LARGE SCALE GENOMIC DNA]</scope>
    <source>
        <strain evidence="3 4">Ve08.2h10</strain>
    </source>
</reference>
<feature type="domain" description="DUF6534" evidence="2">
    <location>
        <begin position="1"/>
        <end position="76"/>
    </location>
</feature>
<proteinExistence type="predicted"/>
<keyword evidence="4" id="KW-1185">Reference proteome</keyword>
<evidence type="ECO:0000256" key="1">
    <source>
        <dbReference type="SAM" id="Phobius"/>
    </source>
</evidence>
<organism evidence="3 4">
    <name type="scientific">Paxillus rubicundulus Ve08.2h10</name>
    <dbReference type="NCBI Taxonomy" id="930991"/>
    <lineage>
        <taxon>Eukaryota</taxon>
        <taxon>Fungi</taxon>
        <taxon>Dikarya</taxon>
        <taxon>Basidiomycota</taxon>
        <taxon>Agaricomycotina</taxon>
        <taxon>Agaricomycetes</taxon>
        <taxon>Agaricomycetidae</taxon>
        <taxon>Boletales</taxon>
        <taxon>Paxilineae</taxon>
        <taxon>Paxillaceae</taxon>
        <taxon>Paxillus</taxon>
    </lineage>
</organism>
<gene>
    <name evidence="3" type="ORF">PAXRUDRAFT_829934</name>
</gene>
<dbReference type="Proteomes" id="UP000054538">
    <property type="component" value="Unassembled WGS sequence"/>
</dbReference>
<dbReference type="HOGENOM" id="CLU_1759404_0_0_1"/>
<dbReference type="EMBL" id="KN825278">
    <property type="protein sequence ID" value="KIK92453.1"/>
    <property type="molecule type" value="Genomic_DNA"/>
</dbReference>
<evidence type="ECO:0000313" key="4">
    <source>
        <dbReference type="Proteomes" id="UP000054538"/>
    </source>
</evidence>